<organism evidence="1 2">
    <name type="scientific">Mycena citricolor</name>
    <dbReference type="NCBI Taxonomy" id="2018698"/>
    <lineage>
        <taxon>Eukaryota</taxon>
        <taxon>Fungi</taxon>
        <taxon>Dikarya</taxon>
        <taxon>Basidiomycota</taxon>
        <taxon>Agaricomycotina</taxon>
        <taxon>Agaricomycetes</taxon>
        <taxon>Agaricomycetidae</taxon>
        <taxon>Agaricales</taxon>
        <taxon>Marasmiineae</taxon>
        <taxon>Mycenaceae</taxon>
        <taxon>Mycena</taxon>
    </lineage>
</organism>
<name>A0AAD2HBA3_9AGAR</name>
<feature type="non-terminal residue" evidence="1">
    <location>
        <position position="1"/>
    </location>
</feature>
<dbReference type="Proteomes" id="UP001295794">
    <property type="component" value="Unassembled WGS sequence"/>
</dbReference>
<evidence type="ECO:0000313" key="1">
    <source>
        <dbReference type="EMBL" id="CAK5273494.1"/>
    </source>
</evidence>
<evidence type="ECO:0000313" key="2">
    <source>
        <dbReference type="Proteomes" id="UP001295794"/>
    </source>
</evidence>
<dbReference type="AlphaFoldDB" id="A0AAD2HBA3"/>
<reference evidence="1" key="1">
    <citation type="submission" date="2023-11" db="EMBL/GenBank/DDBJ databases">
        <authorList>
            <person name="De Vega J J."/>
            <person name="De Vega J J."/>
        </authorList>
    </citation>
    <scope>NUCLEOTIDE SEQUENCE</scope>
</reference>
<keyword evidence="2" id="KW-1185">Reference proteome</keyword>
<proteinExistence type="predicted"/>
<sequence length="150" mass="16830">IAGWPYGKRIWSSMNSSRPPTLSTRQTWFSTNSHRSCGMHSARLAIRTSWNVPSGKGRACLILSNGHVPAFAPEATTLLSYQPCRNRRFVFRQTARRQLRGASNAPRRIPDRAPDLVVDPGSYGKRECCWDWFFVGVRTFGGPCDEKAAS</sequence>
<protein>
    <submittedName>
        <fullName evidence="1">Uncharacterized protein</fullName>
    </submittedName>
</protein>
<dbReference type="EMBL" id="CAVNYO010000397">
    <property type="protein sequence ID" value="CAK5273494.1"/>
    <property type="molecule type" value="Genomic_DNA"/>
</dbReference>
<accession>A0AAD2HBA3</accession>
<gene>
    <name evidence="1" type="ORF">MYCIT1_LOCUS20026</name>
</gene>
<comment type="caution">
    <text evidence="1">The sequence shown here is derived from an EMBL/GenBank/DDBJ whole genome shotgun (WGS) entry which is preliminary data.</text>
</comment>